<dbReference type="SUPFAM" id="SSF52821">
    <property type="entry name" value="Rhodanese/Cell cycle control phosphatase"/>
    <property type="match status" value="1"/>
</dbReference>
<feature type="chain" id="PRO_5023148943" evidence="1">
    <location>
        <begin position="22"/>
        <end position="156"/>
    </location>
</feature>
<evidence type="ECO:0000256" key="1">
    <source>
        <dbReference type="SAM" id="SignalP"/>
    </source>
</evidence>
<sequence precursor="true">MIRSIALAAAFAILAYPFSAAADSQPGASQRASAPTKNPQIDYGGFLELCLEVQPYREERRVDEAAFLALAKKSGTIILDTRSKWAYDDLHIKDAVHLNFSDFTTKSLEEALGDKSTRVWIYCNNNFKPTTRSLATKMAPTALNIPTFVALYGYGY</sequence>
<dbReference type="EMBL" id="SJPO01000009">
    <property type="protein sequence ID" value="TWT73773.1"/>
    <property type="molecule type" value="Genomic_DNA"/>
</dbReference>
<protein>
    <submittedName>
        <fullName evidence="3">Rhodanese-like domain protein</fullName>
    </submittedName>
</protein>
<feature type="domain" description="Rhodanese" evidence="2">
    <location>
        <begin position="72"/>
        <end position="124"/>
    </location>
</feature>
<keyword evidence="1" id="KW-0732">Signal</keyword>
<organism evidence="3 4">
    <name type="scientific">Posidoniimonas polymericola</name>
    <dbReference type="NCBI Taxonomy" id="2528002"/>
    <lineage>
        <taxon>Bacteria</taxon>
        <taxon>Pseudomonadati</taxon>
        <taxon>Planctomycetota</taxon>
        <taxon>Planctomycetia</taxon>
        <taxon>Pirellulales</taxon>
        <taxon>Lacipirellulaceae</taxon>
        <taxon>Posidoniimonas</taxon>
    </lineage>
</organism>
<evidence type="ECO:0000313" key="3">
    <source>
        <dbReference type="EMBL" id="TWT73773.1"/>
    </source>
</evidence>
<dbReference type="RefSeq" id="WP_197528087.1">
    <property type="nucleotide sequence ID" value="NZ_SJPO01000009.1"/>
</dbReference>
<evidence type="ECO:0000259" key="2">
    <source>
        <dbReference type="PROSITE" id="PS50206"/>
    </source>
</evidence>
<dbReference type="InterPro" id="IPR001763">
    <property type="entry name" value="Rhodanese-like_dom"/>
</dbReference>
<dbReference type="AlphaFoldDB" id="A0A5C5YFZ7"/>
<evidence type="ECO:0000313" key="4">
    <source>
        <dbReference type="Proteomes" id="UP000318478"/>
    </source>
</evidence>
<feature type="signal peptide" evidence="1">
    <location>
        <begin position="1"/>
        <end position="21"/>
    </location>
</feature>
<dbReference type="Pfam" id="PF00581">
    <property type="entry name" value="Rhodanese"/>
    <property type="match status" value="1"/>
</dbReference>
<gene>
    <name evidence="3" type="ORF">Pla123a_36670</name>
</gene>
<proteinExistence type="predicted"/>
<dbReference type="Gene3D" id="3.40.250.10">
    <property type="entry name" value="Rhodanese-like domain"/>
    <property type="match status" value="1"/>
</dbReference>
<dbReference type="Proteomes" id="UP000318478">
    <property type="component" value="Unassembled WGS sequence"/>
</dbReference>
<reference evidence="3 4" key="1">
    <citation type="submission" date="2019-02" db="EMBL/GenBank/DDBJ databases">
        <title>Deep-cultivation of Planctomycetes and their phenomic and genomic characterization uncovers novel biology.</title>
        <authorList>
            <person name="Wiegand S."/>
            <person name="Jogler M."/>
            <person name="Boedeker C."/>
            <person name="Pinto D."/>
            <person name="Vollmers J."/>
            <person name="Rivas-Marin E."/>
            <person name="Kohn T."/>
            <person name="Peeters S.H."/>
            <person name="Heuer A."/>
            <person name="Rast P."/>
            <person name="Oberbeckmann S."/>
            <person name="Bunk B."/>
            <person name="Jeske O."/>
            <person name="Meyerdierks A."/>
            <person name="Storesund J.E."/>
            <person name="Kallscheuer N."/>
            <person name="Luecker S."/>
            <person name="Lage O.M."/>
            <person name="Pohl T."/>
            <person name="Merkel B.J."/>
            <person name="Hornburger P."/>
            <person name="Mueller R.-W."/>
            <person name="Bruemmer F."/>
            <person name="Labrenz M."/>
            <person name="Spormann A.M."/>
            <person name="Op Den Camp H."/>
            <person name="Overmann J."/>
            <person name="Amann R."/>
            <person name="Jetten M.S.M."/>
            <person name="Mascher T."/>
            <person name="Medema M.H."/>
            <person name="Devos D.P."/>
            <person name="Kaster A.-K."/>
            <person name="Ovreas L."/>
            <person name="Rohde M."/>
            <person name="Galperin M.Y."/>
            <person name="Jogler C."/>
        </authorList>
    </citation>
    <scope>NUCLEOTIDE SEQUENCE [LARGE SCALE GENOMIC DNA]</scope>
    <source>
        <strain evidence="3 4">Pla123a</strain>
    </source>
</reference>
<dbReference type="InterPro" id="IPR036873">
    <property type="entry name" value="Rhodanese-like_dom_sf"/>
</dbReference>
<dbReference type="PROSITE" id="PS50206">
    <property type="entry name" value="RHODANESE_3"/>
    <property type="match status" value="1"/>
</dbReference>
<accession>A0A5C5YFZ7</accession>
<name>A0A5C5YFZ7_9BACT</name>
<keyword evidence="4" id="KW-1185">Reference proteome</keyword>
<comment type="caution">
    <text evidence="3">The sequence shown here is derived from an EMBL/GenBank/DDBJ whole genome shotgun (WGS) entry which is preliminary data.</text>
</comment>
<dbReference type="CDD" id="cd00158">
    <property type="entry name" value="RHOD"/>
    <property type="match status" value="1"/>
</dbReference>